<dbReference type="Pfam" id="PF12273">
    <property type="entry name" value="RCR"/>
    <property type="match status" value="1"/>
</dbReference>
<dbReference type="Proteomes" id="UP000266272">
    <property type="component" value="Unassembled WGS sequence"/>
</dbReference>
<proteinExistence type="predicted"/>
<evidence type="ECO:0000256" key="1">
    <source>
        <dbReference type="SAM" id="MobiDB-lite"/>
    </source>
</evidence>
<dbReference type="AlphaFoldDB" id="A0A395NDR5"/>
<reference evidence="3 4" key="1">
    <citation type="journal article" date="2018" name="PLoS Pathog.">
        <title>Evolution of structural diversity of trichothecenes, a family of toxins produced by plant pathogenic and entomopathogenic fungi.</title>
        <authorList>
            <person name="Proctor R.H."/>
            <person name="McCormick S.P."/>
            <person name="Kim H.S."/>
            <person name="Cardoza R.E."/>
            <person name="Stanley A.M."/>
            <person name="Lindo L."/>
            <person name="Kelly A."/>
            <person name="Brown D.W."/>
            <person name="Lee T."/>
            <person name="Vaughan M.M."/>
            <person name="Alexander N.J."/>
            <person name="Busman M."/>
            <person name="Gutierrez S."/>
        </authorList>
    </citation>
    <scope>NUCLEOTIDE SEQUENCE [LARGE SCALE GENOMIC DNA]</scope>
    <source>
        <strain evidence="3 4">IBT 40837</strain>
    </source>
</reference>
<feature type="transmembrane region" description="Helical" evidence="2">
    <location>
        <begin position="31"/>
        <end position="53"/>
    </location>
</feature>
<keyword evidence="2" id="KW-0812">Transmembrane</keyword>
<gene>
    <name evidence="3" type="ORF">TARUN_7983</name>
</gene>
<comment type="caution">
    <text evidence="3">The sequence shown here is derived from an EMBL/GenBank/DDBJ whole genome shotgun (WGS) entry which is preliminary data.</text>
</comment>
<name>A0A395NDR5_TRIAR</name>
<dbReference type="OrthoDB" id="5400539at2759"/>
<evidence type="ECO:0000256" key="2">
    <source>
        <dbReference type="SAM" id="Phobius"/>
    </source>
</evidence>
<accession>A0A395NDR5</accession>
<sequence>MLEVRDDGVPFGWVRENGFLVPWQYSKVGIIVKWSIVAAIFLGFLIFFLGGYLHLQQRLKRGLPPLKYHRFMVRRSMPAASQQSSWVEQGYGQQGAQYMAPPPIYDPARLPVYSGHVDGGAKVDYAQEPTQRTAEANPAPEYDDVPLGPPPPAARR</sequence>
<keyword evidence="4" id="KW-1185">Reference proteome</keyword>
<feature type="compositionally biased region" description="Pro residues" evidence="1">
    <location>
        <begin position="147"/>
        <end position="156"/>
    </location>
</feature>
<keyword evidence="2" id="KW-0472">Membrane</keyword>
<dbReference type="EMBL" id="PXOA01000552">
    <property type="protein sequence ID" value="RFU74258.1"/>
    <property type="molecule type" value="Genomic_DNA"/>
</dbReference>
<evidence type="ECO:0000313" key="3">
    <source>
        <dbReference type="EMBL" id="RFU74258.1"/>
    </source>
</evidence>
<evidence type="ECO:0000313" key="4">
    <source>
        <dbReference type="Proteomes" id="UP000266272"/>
    </source>
</evidence>
<dbReference type="InterPro" id="IPR020999">
    <property type="entry name" value="Chitin_synth_reg_RCR"/>
</dbReference>
<feature type="region of interest" description="Disordered" evidence="1">
    <location>
        <begin position="123"/>
        <end position="156"/>
    </location>
</feature>
<protein>
    <submittedName>
        <fullName evidence="3">Chitin synthesis regulation, congo red resistance, rcr</fullName>
    </submittedName>
</protein>
<keyword evidence="2" id="KW-1133">Transmembrane helix</keyword>
<organism evidence="3 4">
    <name type="scientific">Trichoderma arundinaceum</name>
    <dbReference type="NCBI Taxonomy" id="490622"/>
    <lineage>
        <taxon>Eukaryota</taxon>
        <taxon>Fungi</taxon>
        <taxon>Dikarya</taxon>
        <taxon>Ascomycota</taxon>
        <taxon>Pezizomycotina</taxon>
        <taxon>Sordariomycetes</taxon>
        <taxon>Hypocreomycetidae</taxon>
        <taxon>Hypocreales</taxon>
        <taxon>Hypocreaceae</taxon>
        <taxon>Trichoderma</taxon>
    </lineage>
</organism>